<dbReference type="OrthoDB" id="2804161at2759"/>
<evidence type="ECO:0000313" key="2">
    <source>
        <dbReference type="Proteomes" id="UP000250043"/>
    </source>
</evidence>
<protein>
    <submittedName>
        <fullName evidence="1">Uncharacterized protein</fullName>
    </submittedName>
</protein>
<dbReference type="EMBL" id="KV722505">
    <property type="protein sequence ID" value="OCH86958.1"/>
    <property type="molecule type" value="Genomic_DNA"/>
</dbReference>
<sequence length="918" mass="104896">MFCSPPLSTWEVVPDLHSDEQHRQWDSEVFSRMKHLTSQDLKDPFRALGLLLCILHQPRGHYEPTKTMPNHVHKICYESAEFREGLVQALQRKDFRTIRLLKLFRKHDESSDVRDEYSSGYGVKVRPWNNAFQGVAHRDLWDHMRKYSIPGEHLRVHPIIGPHSIGKSRVVDQLSSEHFVIPLNLSNRPGTYPPPDGPVKRWIDQETSELTVVGMAQGFGQESDWIKINIFFRVFIIALFRTAKEVIEQGLREAIEREVMLDSAEKAAILADFPATTAAQFRIYMTIGQKIGRPGILRTKFYEQVMREVDTIHCRSNVLADSTNGRGVSTHHPDDFSKYEEPVRKSARDLLSVLDDAPSGGGVRSEHTQNIVIAIDGAEDLQRLRLASDETHWCQMFAFIRAFRALYPLPVDCLLISRTWSMFGRPKFKTGPSERLYYGYLKMVPFCSLGFDELIGRDKFVGDGSWTLDMVTKQEYWVRLGRPSWGMYHASTLDATRTNLIPYTVQRLLAGSRMYQYAMVSLADEERFAILSPRLALQFKPTPRKFLISPGDLELLQVEKHLRVVLKIEPTSYIRSTLTVSPSEPTIVEAASWLMRREGFQTCTALRAILDAYHCVSTGHRGEFVVATVILDTLDNCSFDQSGNRMRFVLPLKDFMEALLLQDSFAQLMRSRPTRTNDIDTDDFAETFKNANIYVTHFIKALDLGVLRREILVRYIVRGAGIICSNKNGGVDIVLPFLYNDSRLMATNVSAVLIRIQDMVPRYRASHLAIFDDMDSYALGMFSEDETLPVIRILVDPGRAGGCPFDLSVAGDQRHYSQVIPPRGHMNRSSESQRTRYKIFDVWCRGLSSSTFRSIKPEHDEVYADLLKLSRTDWWPKSLREDEDYELAADMIPRSAMSMWPGATAMDESWSSFVDTGA</sequence>
<organism evidence="1 2">
    <name type="scientific">Obba rivulosa</name>
    <dbReference type="NCBI Taxonomy" id="1052685"/>
    <lineage>
        <taxon>Eukaryota</taxon>
        <taxon>Fungi</taxon>
        <taxon>Dikarya</taxon>
        <taxon>Basidiomycota</taxon>
        <taxon>Agaricomycotina</taxon>
        <taxon>Agaricomycetes</taxon>
        <taxon>Polyporales</taxon>
        <taxon>Gelatoporiaceae</taxon>
        <taxon>Obba</taxon>
    </lineage>
</organism>
<reference evidence="1 2" key="1">
    <citation type="submission" date="2016-07" db="EMBL/GenBank/DDBJ databases">
        <title>Draft genome of the white-rot fungus Obba rivulosa 3A-2.</title>
        <authorList>
            <consortium name="DOE Joint Genome Institute"/>
            <person name="Miettinen O."/>
            <person name="Riley R."/>
            <person name="Acob R."/>
            <person name="Barry K."/>
            <person name="Cullen D."/>
            <person name="De Vries R."/>
            <person name="Hainaut M."/>
            <person name="Hatakka A."/>
            <person name="Henrissat B."/>
            <person name="Hilden K."/>
            <person name="Kuo R."/>
            <person name="Labutti K."/>
            <person name="Lipzen A."/>
            <person name="Makela M.R."/>
            <person name="Sandor L."/>
            <person name="Spatafora J.W."/>
            <person name="Grigoriev I.V."/>
            <person name="Hibbett D.S."/>
        </authorList>
    </citation>
    <scope>NUCLEOTIDE SEQUENCE [LARGE SCALE GENOMIC DNA]</scope>
    <source>
        <strain evidence="1 2">3A-2</strain>
    </source>
</reference>
<keyword evidence="2" id="KW-1185">Reference proteome</keyword>
<evidence type="ECO:0000313" key="1">
    <source>
        <dbReference type="EMBL" id="OCH86958.1"/>
    </source>
</evidence>
<dbReference type="AlphaFoldDB" id="A0A8E2ALQ5"/>
<dbReference type="PANTHER" id="PTHR33266">
    <property type="entry name" value="CHROMOSOME 15, WHOLE GENOME SHOTGUN SEQUENCE"/>
    <property type="match status" value="1"/>
</dbReference>
<gene>
    <name evidence="1" type="ORF">OBBRIDRAFT_890136</name>
</gene>
<dbReference type="Proteomes" id="UP000250043">
    <property type="component" value="Unassembled WGS sequence"/>
</dbReference>
<dbReference type="PANTHER" id="PTHR33266:SF1">
    <property type="entry name" value="F-BOX DOMAIN-CONTAINING PROTEIN"/>
    <property type="match status" value="1"/>
</dbReference>
<proteinExistence type="predicted"/>
<name>A0A8E2ALQ5_9APHY</name>
<accession>A0A8E2ALQ5</accession>